<dbReference type="EMBL" id="BAAAQN010000068">
    <property type="protein sequence ID" value="GAA2057675.1"/>
    <property type="molecule type" value="Genomic_DNA"/>
</dbReference>
<keyword evidence="3" id="KW-1185">Reference proteome</keyword>
<reference evidence="3" key="1">
    <citation type="journal article" date="2019" name="Int. J. Syst. Evol. Microbiol.">
        <title>The Global Catalogue of Microorganisms (GCM) 10K type strain sequencing project: providing services to taxonomists for standard genome sequencing and annotation.</title>
        <authorList>
            <consortium name="The Broad Institute Genomics Platform"/>
            <consortium name="The Broad Institute Genome Sequencing Center for Infectious Disease"/>
            <person name="Wu L."/>
            <person name="Ma J."/>
        </authorList>
    </citation>
    <scope>NUCLEOTIDE SEQUENCE [LARGE SCALE GENOMIC DNA]</scope>
    <source>
        <strain evidence="3">JCM 16014</strain>
    </source>
</reference>
<dbReference type="RefSeq" id="WP_344670846.1">
    <property type="nucleotide sequence ID" value="NZ_BAAAQN010000068.1"/>
</dbReference>
<evidence type="ECO:0000313" key="2">
    <source>
        <dbReference type="EMBL" id="GAA2057675.1"/>
    </source>
</evidence>
<evidence type="ECO:0000313" key="3">
    <source>
        <dbReference type="Proteomes" id="UP001500751"/>
    </source>
</evidence>
<evidence type="ECO:0000256" key="1">
    <source>
        <dbReference type="SAM" id="MobiDB-lite"/>
    </source>
</evidence>
<name>A0ABP5GXV8_9ACTN</name>
<sequence>MTSSTKPGEGREGEGGADPSSQDAVAAEFARELTRVADGFRRLPHSKFALRLEPYGDRAQAGYWLASQLTLLAQGMERWDDPRPPGWQELPVLGVFALGDQLTVVGNDLLAAYRDLKDPGATLVWTPGEGRVPADKAMAAVLESTTALRLAL</sequence>
<proteinExistence type="predicted"/>
<protein>
    <submittedName>
        <fullName evidence="2">Uncharacterized protein</fullName>
    </submittedName>
</protein>
<organism evidence="2 3">
    <name type="scientific">Catenulispora yoronensis</name>
    <dbReference type="NCBI Taxonomy" id="450799"/>
    <lineage>
        <taxon>Bacteria</taxon>
        <taxon>Bacillati</taxon>
        <taxon>Actinomycetota</taxon>
        <taxon>Actinomycetes</taxon>
        <taxon>Catenulisporales</taxon>
        <taxon>Catenulisporaceae</taxon>
        <taxon>Catenulispora</taxon>
    </lineage>
</organism>
<comment type="caution">
    <text evidence="2">The sequence shown here is derived from an EMBL/GenBank/DDBJ whole genome shotgun (WGS) entry which is preliminary data.</text>
</comment>
<feature type="region of interest" description="Disordered" evidence="1">
    <location>
        <begin position="1"/>
        <end position="24"/>
    </location>
</feature>
<gene>
    <name evidence="2" type="ORF">GCM10009839_78960</name>
</gene>
<accession>A0ABP5GXV8</accession>
<dbReference type="Proteomes" id="UP001500751">
    <property type="component" value="Unassembled WGS sequence"/>
</dbReference>